<evidence type="ECO:0000313" key="2">
    <source>
        <dbReference type="EMBL" id="KAL3497859.1"/>
    </source>
</evidence>
<proteinExistence type="predicted"/>
<dbReference type="AlphaFoldDB" id="A0ABD2XUF7"/>
<gene>
    <name evidence="2" type="ORF">ACH5RR_040591</name>
</gene>
<evidence type="ECO:0000256" key="1">
    <source>
        <dbReference type="SAM" id="MobiDB-lite"/>
    </source>
</evidence>
<reference evidence="2 3" key="1">
    <citation type="submission" date="2024-11" db="EMBL/GenBank/DDBJ databases">
        <title>A near-complete genome assembly of Cinchona calisaya.</title>
        <authorList>
            <person name="Lian D.C."/>
            <person name="Zhao X.W."/>
            <person name="Wei L."/>
        </authorList>
    </citation>
    <scope>NUCLEOTIDE SEQUENCE [LARGE SCALE GENOMIC DNA]</scope>
    <source>
        <tissue evidence="2">Nenye</tissue>
    </source>
</reference>
<feature type="compositionally biased region" description="Polar residues" evidence="1">
    <location>
        <begin position="270"/>
        <end position="283"/>
    </location>
</feature>
<name>A0ABD2XUF7_9GENT</name>
<feature type="region of interest" description="Disordered" evidence="1">
    <location>
        <begin position="219"/>
        <end position="242"/>
    </location>
</feature>
<dbReference type="EMBL" id="JBJUIK010000017">
    <property type="protein sequence ID" value="KAL3497859.1"/>
    <property type="molecule type" value="Genomic_DNA"/>
</dbReference>
<protein>
    <submittedName>
        <fullName evidence="2">Uncharacterized protein</fullName>
    </submittedName>
</protein>
<keyword evidence="3" id="KW-1185">Reference proteome</keyword>
<feature type="compositionally biased region" description="Basic and acidic residues" evidence="1">
    <location>
        <begin position="219"/>
        <end position="235"/>
    </location>
</feature>
<evidence type="ECO:0000313" key="3">
    <source>
        <dbReference type="Proteomes" id="UP001630127"/>
    </source>
</evidence>
<feature type="region of interest" description="Disordered" evidence="1">
    <location>
        <begin position="270"/>
        <end position="300"/>
    </location>
</feature>
<organism evidence="2 3">
    <name type="scientific">Cinchona calisaya</name>
    <dbReference type="NCBI Taxonomy" id="153742"/>
    <lineage>
        <taxon>Eukaryota</taxon>
        <taxon>Viridiplantae</taxon>
        <taxon>Streptophyta</taxon>
        <taxon>Embryophyta</taxon>
        <taxon>Tracheophyta</taxon>
        <taxon>Spermatophyta</taxon>
        <taxon>Magnoliopsida</taxon>
        <taxon>eudicotyledons</taxon>
        <taxon>Gunneridae</taxon>
        <taxon>Pentapetalae</taxon>
        <taxon>asterids</taxon>
        <taxon>lamiids</taxon>
        <taxon>Gentianales</taxon>
        <taxon>Rubiaceae</taxon>
        <taxon>Cinchonoideae</taxon>
        <taxon>Cinchoneae</taxon>
        <taxon>Cinchona</taxon>
    </lineage>
</organism>
<accession>A0ABD2XUF7</accession>
<sequence>MGSIPGMLESAPMYLFYSGAMFYPMFVAHQTAPGGPISPYLSGRMVHPSSVEHQSVPGGLMDPFLSGGMLYSPFVAHQAAPAVPMPLYLSGVMGNSSFVARPTVPGGPMPLPYSGSSVPMPIRPKAPTSNPALNYQTAASEHVSNRLRLLGTSHQSPMIIPIDVASSSNVGPITGVANRNAPATANVTQSGEVRSLGNANDLKKSKNCELTEIDEPLELHSLKLPDSPSAEKDRVGSQTSTNCWSPLRYPSVVLQVQMLDRALELQMEIHQSQSVTDSASQKNDQPRKRGNVPADDDDPG</sequence>
<comment type="caution">
    <text evidence="2">The sequence shown here is derived from an EMBL/GenBank/DDBJ whole genome shotgun (WGS) entry which is preliminary data.</text>
</comment>
<dbReference type="Proteomes" id="UP001630127">
    <property type="component" value="Unassembled WGS sequence"/>
</dbReference>